<dbReference type="Gene3D" id="1.25.40.20">
    <property type="entry name" value="Ankyrin repeat-containing domain"/>
    <property type="match status" value="2"/>
</dbReference>
<feature type="repeat" description="ANK" evidence="3">
    <location>
        <begin position="207"/>
        <end position="239"/>
    </location>
</feature>
<keyword evidence="1" id="KW-0677">Repeat</keyword>
<evidence type="ECO:0000256" key="3">
    <source>
        <dbReference type="PROSITE-ProRule" id="PRU00023"/>
    </source>
</evidence>
<gene>
    <name evidence="4" type="ORF">H4W31_005659</name>
</gene>
<dbReference type="InterPro" id="IPR002110">
    <property type="entry name" value="Ankyrin_rpt"/>
</dbReference>
<accession>A0A927R9Q5</accession>
<dbReference type="SMART" id="SM00248">
    <property type="entry name" value="ANK"/>
    <property type="match status" value="6"/>
</dbReference>
<dbReference type="InterPro" id="IPR036770">
    <property type="entry name" value="Ankyrin_rpt-contain_sf"/>
</dbReference>
<proteinExistence type="predicted"/>
<comment type="caution">
    <text evidence="4">The sequence shown here is derived from an EMBL/GenBank/DDBJ whole genome shotgun (WGS) entry which is preliminary data.</text>
</comment>
<dbReference type="PANTHER" id="PTHR24173">
    <property type="entry name" value="ANKYRIN REPEAT CONTAINING"/>
    <property type="match status" value="1"/>
</dbReference>
<dbReference type="PANTHER" id="PTHR24173:SF74">
    <property type="entry name" value="ANKYRIN REPEAT DOMAIN-CONTAINING PROTEIN 16"/>
    <property type="match status" value="1"/>
</dbReference>
<dbReference type="RefSeq" id="WP_225945725.1">
    <property type="nucleotide sequence ID" value="NZ_JADBEB010000001.1"/>
</dbReference>
<dbReference type="SUPFAM" id="SSF48403">
    <property type="entry name" value="Ankyrin repeat"/>
    <property type="match status" value="1"/>
</dbReference>
<dbReference type="AlphaFoldDB" id="A0A927R9Q5"/>
<organism evidence="4 5">
    <name type="scientific">Plantactinospora soyae</name>
    <dbReference type="NCBI Taxonomy" id="1544732"/>
    <lineage>
        <taxon>Bacteria</taxon>
        <taxon>Bacillati</taxon>
        <taxon>Actinomycetota</taxon>
        <taxon>Actinomycetes</taxon>
        <taxon>Micromonosporales</taxon>
        <taxon>Micromonosporaceae</taxon>
        <taxon>Plantactinospora</taxon>
    </lineage>
</organism>
<name>A0A927R9Q5_9ACTN</name>
<keyword evidence="2 3" id="KW-0040">ANK repeat</keyword>
<dbReference type="EMBL" id="JADBEB010000001">
    <property type="protein sequence ID" value="MBE1490021.1"/>
    <property type="molecule type" value="Genomic_DNA"/>
</dbReference>
<sequence length="391" mass="40924">MDHHQDQRLVAAVAAGDEAAVAQALAAGADPDASAGQLRGSVLSEAAGSGRSGVVRMLLEAGAQLRTVRPHTPSALRAAVVGGHPDVVRELLAHGALAAQPGSTPSALTEAISQTSFQPGPATLQTLRLLLAAGATPGTTEEAPLISAIRRSASPVVLRILLEHGAPVDQRRSDDTPAVVLATRRGDHAAVDVLLQAGADPDARDPRGRTALMHAVERDERRVVAALLLAGAATDAVSPDGMTALLLAQGWQRQTVQFMLGERRVGLDNVQINRTAVELVPTGLRIAGDPQLFRLLASAIDIALDDLGEPEWQARTGRDPEVARAFAQRLRDDVVPAASGSWHELDATVDEFRSARSALAEIAYGTTPVTPDGSSRADIVDLLQELDRQPG</sequence>
<evidence type="ECO:0000313" key="4">
    <source>
        <dbReference type="EMBL" id="MBE1490021.1"/>
    </source>
</evidence>
<reference evidence="4" key="1">
    <citation type="submission" date="2020-10" db="EMBL/GenBank/DDBJ databases">
        <title>Sequencing the genomes of 1000 actinobacteria strains.</title>
        <authorList>
            <person name="Klenk H.-P."/>
        </authorList>
    </citation>
    <scope>NUCLEOTIDE SEQUENCE</scope>
    <source>
        <strain evidence="4">DSM 46832</strain>
    </source>
</reference>
<keyword evidence="5" id="KW-1185">Reference proteome</keyword>
<evidence type="ECO:0000313" key="5">
    <source>
        <dbReference type="Proteomes" id="UP000649753"/>
    </source>
</evidence>
<dbReference type="Pfam" id="PF12796">
    <property type="entry name" value="Ank_2"/>
    <property type="match status" value="2"/>
</dbReference>
<dbReference type="Proteomes" id="UP000649753">
    <property type="component" value="Unassembled WGS sequence"/>
</dbReference>
<dbReference type="PROSITE" id="PS50088">
    <property type="entry name" value="ANK_REPEAT"/>
    <property type="match status" value="2"/>
</dbReference>
<feature type="repeat" description="ANK" evidence="3">
    <location>
        <begin position="174"/>
        <end position="206"/>
    </location>
</feature>
<protein>
    <submittedName>
        <fullName evidence="4">Ankyrin repeat protein</fullName>
    </submittedName>
</protein>
<evidence type="ECO:0000256" key="1">
    <source>
        <dbReference type="ARBA" id="ARBA00022737"/>
    </source>
</evidence>
<evidence type="ECO:0000256" key="2">
    <source>
        <dbReference type="ARBA" id="ARBA00023043"/>
    </source>
</evidence>